<keyword evidence="3" id="KW-1185">Reference proteome</keyword>
<dbReference type="AlphaFoldDB" id="A0A9N8H320"/>
<dbReference type="OrthoDB" id="206447at2759"/>
<keyword evidence="1" id="KW-1133">Transmembrane helix</keyword>
<keyword evidence="1" id="KW-0812">Transmembrane</keyword>
<protein>
    <submittedName>
        <fullName evidence="2">Uncharacterized protein</fullName>
    </submittedName>
</protein>
<sequence>MTGYFRRWTTFFCGSQNCERFVPFQGSKTSFRSHLAWAKRRNVNLKELATQRCLKSTTVVALIINTNLAILYNPSEVGDEIRAGLKAGDWRTMGFWIGIASSISLFLSVFALIANYTAYSIFNSLSTQNAPIILRSSIGRYTWQKSGDLVNHSMKSLFVVAALSYIEIAQPGPLGATFATIWAALLFWCLLTTTSLGHTIIHTGAMGHDPILRQSVEENMGPDQLSDHLLHQMDLARKAKIPLNYQYQIPFHYVLKEIERGNVDLPIPPDKLNNMRESQFTRKWHRY</sequence>
<evidence type="ECO:0000256" key="1">
    <source>
        <dbReference type="SAM" id="Phobius"/>
    </source>
</evidence>
<keyword evidence="1" id="KW-0472">Membrane</keyword>
<dbReference type="Proteomes" id="UP001153069">
    <property type="component" value="Unassembled WGS sequence"/>
</dbReference>
<gene>
    <name evidence="2" type="ORF">SEMRO_49_G028610.1</name>
</gene>
<evidence type="ECO:0000313" key="2">
    <source>
        <dbReference type="EMBL" id="CAB9498941.1"/>
    </source>
</evidence>
<feature type="transmembrane region" description="Helical" evidence="1">
    <location>
        <begin position="93"/>
        <end position="114"/>
    </location>
</feature>
<reference evidence="2" key="1">
    <citation type="submission" date="2020-06" db="EMBL/GenBank/DDBJ databases">
        <authorList>
            <consortium name="Plant Systems Biology data submission"/>
        </authorList>
    </citation>
    <scope>NUCLEOTIDE SEQUENCE</scope>
    <source>
        <strain evidence="2">D6</strain>
    </source>
</reference>
<name>A0A9N8H320_9STRA</name>
<comment type="caution">
    <text evidence="2">The sequence shown here is derived from an EMBL/GenBank/DDBJ whole genome shotgun (WGS) entry which is preliminary data.</text>
</comment>
<feature type="transmembrane region" description="Helical" evidence="1">
    <location>
        <begin position="172"/>
        <end position="191"/>
    </location>
</feature>
<evidence type="ECO:0000313" key="3">
    <source>
        <dbReference type="Proteomes" id="UP001153069"/>
    </source>
</evidence>
<accession>A0A9N8H320</accession>
<organism evidence="2 3">
    <name type="scientific">Seminavis robusta</name>
    <dbReference type="NCBI Taxonomy" id="568900"/>
    <lineage>
        <taxon>Eukaryota</taxon>
        <taxon>Sar</taxon>
        <taxon>Stramenopiles</taxon>
        <taxon>Ochrophyta</taxon>
        <taxon>Bacillariophyta</taxon>
        <taxon>Bacillariophyceae</taxon>
        <taxon>Bacillariophycidae</taxon>
        <taxon>Naviculales</taxon>
        <taxon>Naviculaceae</taxon>
        <taxon>Seminavis</taxon>
    </lineage>
</organism>
<dbReference type="EMBL" id="CAICTM010000049">
    <property type="protein sequence ID" value="CAB9498941.1"/>
    <property type="molecule type" value="Genomic_DNA"/>
</dbReference>
<proteinExistence type="predicted"/>